<proteinExistence type="predicted"/>
<dbReference type="EMBL" id="AXUN02000205">
    <property type="protein sequence ID" value="ETA79559.1"/>
    <property type="molecule type" value="Genomic_DNA"/>
</dbReference>
<reference evidence="2 3" key="1">
    <citation type="journal article" date="2014" name="Genome Announc.">
        <title>Genome Sequence of Youngiibacter fragilis, the Type Strain of the Genus Youngiibacter.</title>
        <authorList>
            <person name="Wawrik C.B."/>
            <person name="Callaghan A.V."/>
            <person name="Stamps B.W."/>
            <person name="Wawrik B."/>
        </authorList>
    </citation>
    <scope>NUCLEOTIDE SEQUENCE [LARGE SCALE GENOMIC DNA]</scope>
    <source>
        <strain evidence="2 3">232.1</strain>
    </source>
</reference>
<evidence type="ECO:0000259" key="1">
    <source>
        <dbReference type="Pfam" id="PF00561"/>
    </source>
</evidence>
<evidence type="ECO:0000313" key="2">
    <source>
        <dbReference type="EMBL" id="ETA79559.1"/>
    </source>
</evidence>
<accession>V7I2Y6</accession>
<dbReference type="OrthoDB" id="9773293at2"/>
<keyword evidence="3" id="KW-1185">Reference proteome</keyword>
<dbReference type="Gene3D" id="3.40.50.1820">
    <property type="entry name" value="alpha/beta hydrolase"/>
    <property type="match status" value="1"/>
</dbReference>
<dbReference type="SUPFAM" id="SSF53474">
    <property type="entry name" value="alpha/beta-Hydrolases"/>
    <property type="match status" value="1"/>
</dbReference>
<name>V7I2Y6_9CLOT</name>
<dbReference type="Proteomes" id="UP000017747">
    <property type="component" value="Unassembled WGS sequence"/>
</dbReference>
<gene>
    <name evidence="2" type="ORF">T472_0216210</name>
</gene>
<dbReference type="AlphaFoldDB" id="V7I2Y6"/>
<organism evidence="2 3">
    <name type="scientific">Youngiibacter fragilis 232.1</name>
    <dbReference type="NCBI Taxonomy" id="994573"/>
    <lineage>
        <taxon>Bacteria</taxon>
        <taxon>Bacillati</taxon>
        <taxon>Bacillota</taxon>
        <taxon>Clostridia</taxon>
        <taxon>Eubacteriales</taxon>
        <taxon>Clostridiaceae</taxon>
        <taxon>Youngiibacter</taxon>
    </lineage>
</organism>
<dbReference type="Pfam" id="PF00561">
    <property type="entry name" value="Abhydrolase_1"/>
    <property type="match status" value="1"/>
</dbReference>
<dbReference type="InterPro" id="IPR000073">
    <property type="entry name" value="AB_hydrolase_1"/>
</dbReference>
<dbReference type="InterPro" id="IPR029058">
    <property type="entry name" value="AB_hydrolase_fold"/>
</dbReference>
<comment type="caution">
    <text evidence="2">The sequence shown here is derived from an EMBL/GenBank/DDBJ whole genome shotgun (WGS) entry which is preliminary data.</text>
</comment>
<dbReference type="STRING" id="994573.T472_0216210"/>
<sequence length="80" mass="9070">MVTKRKLPVRDGISLEFVEAGDEKGIPLLLIHGIADSWNAFLRLHPFLDRNLRMIAPYLRGHGESDKPVAAMTAKKWQMT</sequence>
<evidence type="ECO:0000313" key="3">
    <source>
        <dbReference type="Proteomes" id="UP000017747"/>
    </source>
</evidence>
<dbReference type="RefSeq" id="WP_023385279.1">
    <property type="nucleotide sequence ID" value="NZ_AXUN02000205.1"/>
</dbReference>
<feature type="domain" description="AB hydrolase-1" evidence="1">
    <location>
        <begin position="27"/>
        <end position="70"/>
    </location>
</feature>
<protein>
    <recommendedName>
        <fullName evidence="1">AB hydrolase-1 domain-containing protein</fullName>
    </recommendedName>
</protein>